<keyword evidence="2" id="KW-1185">Reference proteome</keyword>
<dbReference type="AlphaFoldDB" id="A0A4D7B5Q1"/>
<dbReference type="Proteomes" id="UP000298781">
    <property type="component" value="Chromosome"/>
</dbReference>
<evidence type="ECO:0000313" key="2">
    <source>
        <dbReference type="Proteomes" id="UP000298781"/>
    </source>
</evidence>
<accession>A0A4D7B5Q1</accession>
<organism evidence="1 2">
    <name type="scientific">Phreatobacter stygius</name>
    <dbReference type="NCBI Taxonomy" id="1940610"/>
    <lineage>
        <taxon>Bacteria</taxon>
        <taxon>Pseudomonadati</taxon>
        <taxon>Pseudomonadota</taxon>
        <taxon>Alphaproteobacteria</taxon>
        <taxon>Hyphomicrobiales</taxon>
        <taxon>Phreatobacteraceae</taxon>
        <taxon>Phreatobacter</taxon>
    </lineage>
</organism>
<dbReference type="KEGG" id="pstg:E8M01_20080"/>
<dbReference type="RefSeq" id="WP_136961757.1">
    <property type="nucleotide sequence ID" value="NZ_CP039690.1"/>
</dbReference>
<gene>
    <name evidence="1" type="ORF">E8M01_20080</name>
</gene>
<protein>
    <submittedName>
        <fullName evidence="1">Uncharacterized protein</fullName>
    </submittedName>
</protein>
<sequence>MHILAILVVLLLGGGQSRAMSGLSCTVDDRDLKLEVSSGLNGAGGGLFEFGGELQLLQPSAPTDFRKLTLGAGQVMQSWLSREELKLELYWERPAGRYGFLRIVIETRAIEEASYRGSYVLTTYQAAADSDAAPVQTETRGAASCSVG</sequence>
<evidence type="ECO:0000313" key="1">
    <source>
        <dbReference type="EMBL" id="QCI66313.1"/>
    </source>
</evidence>
<proteinExistence type="predicted"/>
<dbReference type="EMBL" id="CP039690">
    <property type="protein sequence ID" value="QCI66313.1"/>
    <property type="molecule type" value="Genomic_DNA"/>
</dbReference>
<reference evidence="1 2" key="1">
    <citation type="submission" date="2019-04" db="EMBL/GenBank/DDBJ databases">
        <title>Phreatobacter aquaticus sp. nov.</title>
        <authorList>
            <person name="Choi A."/>
        </authorList>
    </citation>
    <scope>NUCLEOTIDE SEQUENCE [LARGE SCALE GENOMIC DNA]</scope>
    <source>
        <strain evidence="1 2">KCTC 52518</strain>
    </source>
</reference>
<name>A0A4D7B5Q1_9HYPH</name>